<evidence type="ECO:0000313" key="8">
    <source>
        <dbReference type="EMBL" id="OAX37514.1"/>
    </source>
</evidence>
<feature type="region of interest" description="Disordered" evidence="5">
    <location>
        <begin position="573"/>
        <end position="592"/>
    </location>
</feature>
<dbReference type="InParanoid" id="A0A1B7MY33"/>
<evidence type="ECO:0000256" key="2">
    <source>
        <dbReference type="ARBA" id="ARBA00023127"/>
    </source>
</evidence>
<feature type="compositionally biased region" description="Low complexity" evidence="5">
    <location>
        <begin position="40"/>
        <end position="50"/>
    </location>
</feature>
<sequence>MSSNLPTRRVTRVTRTAVQKDNENANARPSRLIPRAKPPSTSATTATSATLQSRAMGATAASRAKIGVADEKVDPALQGKRKREALGEVTTKNINKNKASVTDAKDGKGKGKEVAAPTKETFDGVVIKAKPVSSRQPLRTLTKDATTTTFARRTTRSAIVPEVKLLEDVKEEQVATNDDAMAVDEHPPAAEPTRRISTRRSGANTQKVIVQEVQRVQVARRTSSHLVIKAEAQDDAQDDRAYKKRRTSSDAPETDVDELAQHEAEVAAVLDADGLPEADPDGDEWDDLDAEDSEDPLMVSEYVVEIFKYMRQTELTTLPNPEYMASQKELAWSMRGILLDWLVQVHARFRLLPETLFLSVNIIDRFLSARVVSLAKLQLVGITCLFISSKVEEIVAPSVSHFLHCADSSYTESEILLAERYVLKTIDWNLSFPNPMHFLRRISKADDYDIKSRTMGKYLLEVGTLEWRLLATPPSLVAAAAIWLSRLILGNDKWSANLAHYASYAESSLIPTANLMLNYILKPIRHESFYKKYAGKRFMKVSILVREWALERWEEGEQVSLAEELPAIHAKNRAERERQAAAGGDDVKDEAS</sequence>
<dbReference type="Gene3D" id="1.10.472.10">
    <property type="entry name" value="Cyclin-like"/>
    <property type="match status" value="2"/>
</dbReference>
<accession>A0A1B7MY33</accession>
<keyword evidence="3" id="KW-0131">Cell cycle</keyword>
<proteinExistence type="inferred from homology"/>
<dbReference type="Proteomes" id="UP000092154">
    <property type="component" value="Unassembled WGS sequence"/>
</dbReference>
<feature type="compositionally biased region" description="Basic and acidic residues" evidence="5">
    <location>
        <begin position="184"/>
        <end position="194"/>
    </location>
</feature>
<protein>
    <submittedName>
        <fullName evidence="8">Uncharacterized protein</fullName>
    </submittedName>
</protein>
<keyword evidence="2 4" id="KW-0195">Cyclin</keyword>
<evidence type="ECO:0000256" key="1">
    <source>
        <dbReference type="ARBA" id="ARBA00022618"/>
    </source>
</evidence>
<evidence type="ECO:0000256" key="3">
    <source>
        <dbReference type="ARBA" id="ARBA00023306"/>
    </source>
</evidence>
<feature type="region of interest" description="Disordered" evidence="5">
    <location>
        <begin position="1"/>
        <end position="91"/>
    </location>
</feature>
<dbReference type="FunCoup" id="A0A1B7MY33">
    <property type="interactions" value="748"/>
</dbReference>
<dbReference type="FunFam" id="1.10.472.10:FF:000001">
    <property type="entry name" value="G2/mitotic-specific cyclin"/>
    <property type="match status" value="1"/>
</dbReference>
<comment type="similarity">
    <text evidence="4">Belongs to the cyclin family.</text>
</comment>
<feature type="domain" description="Cyclin C-terminal" evidence="7">
    <location>
        <begin position="433"/>
        <end position="547"/>
    </location>
</feature>
<dbReference type="SMART" id="SM01332">
    <property type="entry name" value="Cyclin_C"/>
    <property type="match status" value="1"/>
</dbReference>
<feature type="region of interest" description="Disordered" evidence="5">
    <location>
        <begin position="184"/>
        <end position="203"/>
    </location>
</feature>
<dbReference type="InterPro" id="IPR013763">
    <property type="entry name" value="Cyclin-like_dom"/>
</dbReference>
<feature type="region of interest" description="Disordered" evidence="5">
    <location>
        <begin position="229"/>
        <end position="256"/>
    </location>
</feature>
<dbReference type="InterPro" id="IPR048258">
    <property type="entry name" value="Cyclins_cyclin-box"/>
</dbReference>
<organism evidence="8 9">
    <name type="scientific">Rhizopogon vinicolor AM-OR11-026</name>
    <dbReference type="NCBI Taxonomy" id="1314800"/>
    <lineage>
        <taxon>Eukaryota</taxon>
        <taxon>Fungi</taxon>
        <taxon>Dikarya</taxon>
        <taxon>Basidiomycota</taxon>
        <taxon>Agaricomycotina</taxon>
        <taxon>Agaricomycetes</taxon>
        <taxon>Agaricomycetidae</taxon>
        <taxon>Boletales</taxon>
        <taxon>Suillineae</taxon>
        <taxon>Rhizopogonaceae</taxon>
        <taxon>Rhizopogon</taxon>
    </lineage>
</organism>
<dbReference type="InterPro" id="IPR006671">
    <property type="entry name" value="Cyclin_N"/>
</dbReference>
<feature type="domain" description="Cyclin-like" evidence="6">
    <location>
        <begin position="437"/>
        <end position="518"/>
    </location>
</feature>
<evidence type="ECO:0000259" key="6">
    <source>
        <dbReference type="SMART" id="SM00385"/>
    </source>
</evidence>
<dbReference type="PROSITE" id="PS00292">
    <property type="entry name" value="CYCLINS"/>
    <property type="match status" value="1"/>
</dbReference>
<evidence type="ECO:0000259" key="7">
    <source>
        <dbReference type="SMART" id="SM01332"/>
    </source>
</evidence>
<dbReference type="STRING" id="1314800.A0A1B7MY33"/>
<dbReference type="AlphaFoldDB" id="A0A1B7MY33"/>
<dbReference type="Pfam" id="PF02984">
    <property type="entry name" value="Cyclin_C"/>
    <property type="match status" value="1"/>
</dbReference>
<dbReference type="CDD" id="cd20568">
    <property type="entry name" value="CYCLIN_CLBs_yeast_rpt1"/>
    <property type="match status" value="1"/>
</dbReference>
<dbReference type="PANTHER" id="PTHR10177">
    <property type="entry name" value="CYCLINS"/>
    <property type="match status" value="1"/>
</dbReference>
<dbReference type="CDD" id="cd20512">
    <property type="entry name" value="CYCLIN_CLBs_yeast_rpt2"/>
    <property type="match status" value="1"/>
</dbReference>
<evidence type="ECO:0000313" key="9">
    <source>
        <dbReference type="Proteomes" id="UP000092154"/>
    </source>
</evidence>
<dbReference type="SUPFAM" id="SSF47954">
    <property type="entry name" value="Cyclin-like"/>
    <property type="match status" value="2"/>
</dbReference>
<keyword evidence="9" id="KW-1185">Reference proteome</keyword>
<dbReference type="GO" id="GO:0051301">
    <property type="term" value="P:cell division"/>
    <property type="evidence" value="ECO:0007669"/>
    <property type="project" value="UniProtKB-KW"/>
</dbReference>
<dbReference type="Pfam" id="PF00134">
    <property type="entry name" value="Cyclin_N"/>
    <property type="match status" value="1"/>
</dbReference>
<dbReference type="InterPro" id="IPR039361">
    <property type="entry name" value="Cyclin"/>
</dbReference>
<dbReference type="InterPro" id="IPR036915">
    <property type="entry name" value="Cyclin-like_sf"/>
</dbReference>
<evidence type="ECO:0000256" key="5">
    <source>
        <dbReference type="SAM" id="MobiDB-lite"/>
    </source>
</evidence>
<keyword evidence="1" id="KW-0132">Cell division</keyword>
<dbReference type="SMART" id="SM00385">
    <property type="entry name" value="CYCLIN"/>
    <property type="match status" value="2"/>
</dbReference>
<dbReference type="OrthoDB" id="5590282at2759"/>
<feature type="domain" description="Cyclin-like" evidence="6">
    <location>
        <begin position="340"/>
        <end position="424"/>
    </location>
</feature>
<reference evidence="8 9" key="1">
    <citation type="submission" date="2016-06" db="EMBL/GenBank/DDBJ databases">
        <title>Comparative genomics of the ectomycorrhizal sister species Rhizopogon vinicolor and Rhizopogon vesiculosus (Basidiomycota: Boletales) reveals a divergence of the mating type B locus.</title>
        <authorList>
            <consortium name="DOE Joint Genome Institute"/>
            <person name="Mujic A.B."/>
            <person name="Kuo A."/>
            <person name="Tritt A."/>
            <person name="Lipzen A."/>
            <person name="Chen C."/>
            <person name="Johnson J."/>
            <person name="Sharma A."/>
            <person name="Barry K."/>
            <person name="Grigoriev I.V."/>
            <person name="Spatafora J.W."/>
        </authorList>
    </citation>
    <scope>NUCLEOTIDE SEQUENCE [LARGE SCALE GENOMIC DNA]</scope>
    <source>
        <strain evidence="8 9">AM-OR11-026</strain>
    </source>
</reference>
<dbReference type="InterPro" id="IPR004367">
    <property type="entry name" value="Cyclin_C-dom"/>
</dbReference>
<gene>
    <name evidence="8" type="ORF">K503DRAFT_792901</name>
</gene>
<evidence type="ECO:0000256" key="4">
    <source>
        <dbReference type="RuleBase" id="RU000383"/>
    </source>
</evidence>
<dbReference type="EMBL" id="KV448347">
    <property type="protein sequence ID" value="OAX37514.1"/>
    <property type="molecule type" value="Genomic_DNA"/>
</dbReference>
<name>A0A1B7MY33_9AGAM</name>